<sequence length="106" mass="11575">MDIQLTPQLPCSACGTELLLSATVPHPRFRNATTTYELCPHCHADDAAAQGLLAFFALTPTVDAASSLSFARLVQEWLQQLPEPAVVSQEAFEQDVEAFHRGDFDS</sequence>
<dbReference type="RefSeq" id="WP_306827359.1">
    <property type="nucleotide sequence ID" value="NZ_JAUSRA010000001.1"/>
</dbReference>
<proteinExistence type="predicted"/>
<reference evidence="1 2" key="1">
    <citation type="submission" date="2023-07" db="EMBL/GenBank/DDBJ databases">
        <title>Sequencing the genomes of 1000 actinobacteria strains.</title>
        <authorList>
            <person name="Klenk H.-P."/>
        </authorList>
    </citation>
    <scope>NUCLEOTIDE SEQUENCE [LARGE SCALE GENOMIC DNA]</scope>
    <source>
        <strain evidence="1 2">DSM 44710</strain>
    </source>
</reference>
<protein>
    <submittedName>
        <fullName evidence="1">Uncharacterized protein</fullName>
    </submittedName>
</protein>
<dbReference type="Proteomes" id="UP001240984">
    <property type="component" value="Unassembled WGS sequence"/>
</dbReference>
<organism evidence="1 2">
    <name type="scientific">Catenuloplanes nepalensis</name>
    <dbReference type="NCBI Taxonomy" id="587533"/>
    <lineage>
        <taxon>Bacteria</taxon>
        <taxon>Bacillati</taxon>
        <taxon>Actinomycetota</taxon>
        <taxon>Actinomycetes</taxon>
        <taxon>Micromonosporales</taxon>
        <taxon>Micromonosporaceae</taxon>
        <taxon>Catenuloplanes</taxon>
    </lineage>
</organism>
<dbReference type="InterPro" id="IPR046267">
    <property type="entry name" value="DUF6300"/>
</dbReference>
<dbReference type="EMBL" id="JAUSRA010000001">
    <property type="protein sequence ID" value="MDP9792478.1"/>
    <property type="molecule type" value="Genomic_DNA"/>
</dbReference>
<evidence type="ECO:0000313" key="2">
    <source>
        <dbReference type="Proteomes" id="UP001240984"/>
    </source>
</evidence>
<evidence type="ECO:0000313" key="1">
    <source>
        <dbReference type="EMBL" id="MDP9792478.1"/>
    </source>
</evidence>
<accession>A0ABT9MM55</accession>
<gene>
    <name evidence="1" type="ORF">J2S43_000990</name>
</gene>
<comment type="caution">
    <text evidence="1">The sequence shown here is derived from an EMBL/GenBank/DDBJ whole genome shotgun (WGS) entry which is preliminary data.</text>
</comment>
<name>A0ABT9MM55_9ACTN</name>
<dbReference type="Pfam" id="PF19817">
    <property type="entry name" value="DUF6300"/>
    <property type="match status" value="1"/>
</dbReference>
<keyword evidence="2" id="KW-1185">Reference proteome</keyword>